<accession>A0A6F8XNJ3</accession>
<gene>
    <name evidence="2" type="ORF">Pflav_017310</name>
</gene>
<dbReference type="AlphaFoldDB" id="A0A6F8XNJ3"/>
<organism evidence="2 3">
    <name type="scientific">Phytohabitans flavus</name>
    <dbReference type="NCBI Taxonomy" id="1076124"/>
    <lineage>
        <taxon>Bacteria</taxon>
        <taxon>Bacillati</taxon>
        <taxon>Actinomycetota</taxon>
        <taxon>Actinomycetes</taxon>
        <taxon>Micromonosporales</taxon>
        <taxon>Micromonosporaceae</taxon>
    </lineage>
</organism>
<reference evidence="2 3" key="1">
    <citation type="submission" date="2020-03" db="EMBL/GenBank/DDBJ databases">
        <title>Whole genome shotgun sequence of Phytohabitans flavus NBRC 107702.</title>
        <authorList>
            <person name="Komaki H."/>
            <person name="Tamura T."/>
        </authorList>
    </citation>
    <scope>NUCLEOTIDE SEQUENCE [LARGE SCALE GENOMIC DNA]</scope>
    <source>
        <strain evidence="2 3">NBRC 107702</strain>
    </source>
</reference>
<dbReference type="Proteomes" id="UP000502508">
    <property type="component" value="Chromosome"/>
</dbReference>
<dbReference type="Pfam" id="PF19631">
    <property type="entry name" value="Trypco2"/>
    <property type="match status" value="1"/>
</dbReference>
<sequence>MRVADDSVPVDELIADVKNSLRRAGVTGAHPTGDLRVELVRLTLRAVARAAGGAALELRIPVIGAQIKVGQKVTREQTHTIEVTLVPRTKEEVEVRGGEVQLALVEAIETIRAVLRAAAAGDDPLDLDAATVDLSFVVTRDGTISLGLDGELHDEIAHVLHLQVRSALA</sequence>
<evidence type="ECO:0000313" key="2">
    <source>
        <dbReference type="EMBL" id="BCB75321.1"/>
    </source>
</evidence>
<proteinExistence type="predicted"/>
<feature type="domain" description="Trypsin-co-occurring" evidence="1">
    <location>
        <begin position="8"/>
        <end position="87"/>
    </location>
</feature>
<dbReference type="RefSeq" id="WP_173035044.1">
    <property type="nucleotide sequence ID" value="NZ_AP022870.1"/>
</dbReference>
<evidence type="ECO:0000259" key="1">
    <source>
        <dbReference type="Pfam" id="PF19631"/>
    </source>
</evidence>
<dbReference type="KEGG" id="pfla:Pflav_017310"/>
<dbReference type="EMBL" id="AP022870">
    <property type="protein sequence ID" value="BCB75321.1"/>
    <property type="molecule type" value="Genomic_DNA"/>
</dbReference>
<evidence type="ECO:0000313" key="3">
    <source>
        <dbReference type="Proteomes" id="UP000502508"/>
    </source>
</evidence>
<reference evidence="2 3" key="2">
    <citation type="submission" date="2020-03" db="EMBL/GenBank/DDBJ databases">
        <authorList>
            <person name="Ichikawa N."/>
            <person name="Kimura A."/>
            <person name="Kitahashi Y."/>
            <person name="Uohara A."/>
        </authorList>
    </citation>
    <scope>NUCLEOTIDE SEQUENCE [LARGE SCALE GENOMIC DNA]</scope>
    <source>
        <strain evidence="2 3">NBRC 107702</strain>
    </source>
</reference>
<name>A0A6F8XNJ3_9ACTN</name>
<protein>
    <recommendedName>
        <fullName evidence="1">Trypsin-co-occurring domain-containing protein</fullName>
    </recommendedName>
</protein>
<keyword evidence="3" id="KW-1185">Reference proteome</keyword>
<dbReference type="InterPro" id="IPR045608">
    <property type="entry name" value="Trypco2"/>
</dbReference>